<dbReference type="OrthoDB" id="10641546at2759"/>
<dbReference type="EnsemblPlants" id="TraesCS6A02G297200.1">
    <property type="protein sequence ID" value="TraesCS6A02G297200.1"/>
    <property type="gene ID" value="TraesCS6A02G297200"/>
</dbReference>
<dbReference type="Gramene" id="TraesCS6A03G0780900.1">
    <property type="protein sequence ID" value="TraesCS6A03G0780900.1.CDS"/>
    <property type="gene ID" value="TraesCS6A03G0780900"/>
</dbReference>
<dbReference type="Gramene" id="TraesJAG6A03G03366810.1">
    <property type="protein sequence ID" value="TraesJAG6A03G03366810.1"/>
    <property type="gene ID" value="TraesJAG6A03G03366810"/>
</dbReference>
<evidence type="ECO:0000313" key="3">
    <source>
        <dbReference type="EnsemblPlants" id="TraesCS6A02G297200.1"/>
    </source>
</evidence>
<evidence type="ECO:0000313" key="4">
    <source>
        <dbReference type="Proteomes" id="UP000019116"/>
    </source>
</evidence>
<dbReference type="Gramene" id="TraesCLE_scaffold_018103_01G000200.1">
    <property type="protein sequence ID" value="TraesCLE_scaffold_018103_01G000200.1"/>
    <property type="gene ID" value="TraesCLE_scaffold_018103_01G000200"/>
</dbReference>
<feature type="transmembrane region" description="Helical" evidence="2">
    <location>
        <begin position="65"/>
        <end position="85"/>
    </location>
</feature>
<dbReference type="Proteomes" id="UP000019116">
    <property type="component" value="Chromosome 6A"/>
</dbReference>
<dbReference type="Gramene" id="TraesCAD_scaffold_037742_01G000200.1">
    <property type="protein sequence ID" value="TraesCAD_scaffold_037742_01G000200.1"/>
    <property type="gene ID" value="TraesCAD_scaffold_037742_01G000200"/>
</dbReference>
<keyword evidence="2" id="KW-0472">Membrane</keyword>
<evidence type="ECO:0000256" key="1">
    <source>
        <dbReference type="SAM" id="MobiDB-lite"/>
    </source>
</evidence>
<protein>
    <submittedName>
        <fullName evidence="3">Uncharacterized protein</fullName>
    </submittedName>
</protein>
<keyword evidence="4" id="KW-1185">Reference proteome</keyword>
<reference evidence="3" key="2">
    <citation type="submission" date="2018-10" db="UniProtKB">
        <authorList>
            <consortium name="EnsemblPlants"/>
        </authorList>
    </citation>
    <scope>IDENTIFICATION</scope>
</reference>
<feature type="transmembrane region" description="Helical" evidence="2">
    <location>
        <begin position="97"/>
        <end position="117"/>
    </location>
</feature>
<keyword evidence="2" id="KW-0812">Transmembrane</keyword>
<reference evidence="3" key="1">
    <citation type="submission" date="2018-08" db="EMBL/GenBank/DDBJ databases">
        <authorList>
            <person name="Rossello M."/>
        </authorList>
    </citation>
    <scope>NUCLEOTIDE SEQUENCE [LARGE SCALE GENOMIC DNA]</scope>
    <source>
        <strain evidence="3">cv. Chinese Spring</strain>
    </source>
</reference>
<dbReference type="Gramene" id="TraesLAC6A03G03330890.1">
    <property type="protein sequence ID" value="TraesLAC6A03G03330890.1"/>
    <property type="gene ID" value="TraesLAC6A03G03330890"/>
</dbReference>
<dbReference type="Gramene" id="TraesPARA_EIv1.0_1963260.1">
    <property type="protein sequence ID" value="TraesPARA_EIv1.0_1963260.1.CDS"/>
    <property type="gene ID" value="TraesPARA_EIv1.0_1963260"/>
</dbReference>
<proteinExistence type="predicted"/>
<accession>A0A3B6NUK8</accession>
<organism evidence="3">
    <name type="scientific">Triticum aestivum</name>
    <name type="common">Wheat</name>
    <dbReference type="NCBI Taxonomy" id="4565"/>
    <lineage>
        <taxon>Eukaryota</taxon>
        <taxon>Viridiplantae</taxon>
        <taxon>Streptophyta</taxon>
        <taxon>Embryophyta</taxon>
        <taxon>Tracheophyta</taxon>
        <taxon>Spermatophyta</taxon>
        <taxon>Magnoliopsida</taxon>
        <taxon>Liliopsida</taxon>
        <taxon>Poales</taxon>
        <taxon>Poaceae</taxon>
        <taxon>BOP clade</taxon>
        <taxon>Pooideae</taxon>
        <taxon>Triticodae</taxon>
        <taxon>Triticeae</taxon>
        <taxon>Triticinae</taxon>
        <taxon>Triticum</taxon>
    </lineage>
</organism>
<dbReference type="Gramene" id="TraesCS6A02G297200.1">
    <property type="protein sequence ID" value="TraesCS6A02G297200.1"/>
    <property type="gene ID" value="TraesCS6A02G297200"/>
</dbReference>
<sequence length="128" mass="14380">MAGFPFLAGSHLLLMKSSRQRDQSRSAPLLQPPGTPAIQGDLSFRGMEEGRPPRRTAAQIKFWSIFIRGFTLTGGIAWAVWLLVARFVYQNQELQDTFTMILLLILSLVPAGFFWCLTHEVMQTPTPS</sequence>
<feature type="region of interest" description="Disordered" evidence="1">
    <location>
        <begin position="24"/>
        <end position="52"/>
    </location>
</feature>
<dbReference type="AlphaFoldDB" id="A0A3B6NUK8"/>
<keyword evidence="2" id="KW-1133">Transmembrane helix</keyword>
<evidence type="ECO:0000256" key="2">
    <source>
        <dbReference type="SAM" id="Phobius"/>
    </source>
</evidence>
<dbReference type="Gramene" id="TraesNOR6A03G03407730.1">
    <property type="protein sequence ID" value="TraesNOR6A03G03407730.1"/>
    <property type="gene ID" value="TraesNOR6A03G03407730"/>
</dbReference>
<name>A0A3B6NUK8_WHEAT</name>